<dbReference type="CDD" id="cd00130">
    <property type="entry name" value="PAS"/>
    <property type="match status" value="1"/>
</dbReference>
<dbReference type="CDD" id="cd01949">
    <property type="entry name" value="GGDEF"/>
    <property type="match status" value="1"/>
</dbReference>
<dbReference type="RefSeq" id="WP_138564942.1">
    <property type="nucleotide sequence ID" value="NZ_CP040602.1"/>
</dbReference>
<evidence type="ECO:0000259" key="1">
    <source>
        <dbReference type="PROSITE" id="PS50112"/>
    </source>
</evidence>
<keyword evidence="5" id="KW-1185">Reference proteome</keyword>
<dbReference type="NCBIfam" id="TIGR00229">
    <property type="entry name" value="sensory_box"/>
    <property type="match status" value="1"/>
</dbReference>
<dbReference type="Pfam" id="PF00990">
    <property type="entry name" value="GGDEF"/>
    <property type="match status" value="1"/>
</dbReference>
<feature type="domain" description="PAS" evidence="1">
    <location>
        <begin position="11"/>
        <end position="81"/>
    </location>
</feature>
<dbReference type="InterPro" id="IPR000160">
    <property type="entry name" value="GGDEF_dom"/>
</dbReference>
<protein>
    <submittedName>
        <fullName evidence="4">Diguanylate cyclase</fullName>
    </submittedName>
</protein>
<organism evidence="4 5">
    <name type="scientific">Thiomicrorhabdus sediminis</name>
    <dbReference type="NCBI Taxonomy" id="2580412"/>
    <lineage>
        <taxon>Bacteria</taxon>
        <taxon>Pseudomonadati</taxon>
        <taxon>Pseudomonadota</taxon>
        <taxon>Gammaproteobacteria</taxon>
        <taxon>Thiotrichales</taxon>
        <taxon>Piscirickettsiaceae</taxon>
        <taxon>Thiomicrorhabdus</taxon>
    </lineage>
</organism>
<accession>A0A4P9K7Q0</accession>
<feature type="domain" description="PAC" evidence="2">
    <location>
        <begin position="81"/>
        <end position="136"/>
    </location>
</feature>
<reference evidence="4 5" key="1">
    <citation type="submission" date="2019-05" db="EMBL/GenBank/DDBJ databases">
        <title>Thiomicrorhabdus sediminis sp. nov, a novel sulfur-oxidizing bacterium isolated from coastal sediment.</title>
        <authorList>
            <person name="Liu X."/>
        </authorList>
    </citation>
    <scope>NUCLEOTIDE SEQUENCE [LARGE SCALE GENOMIC DNA]</scope>
    <source>
        <strain evidence="4 5">G1</strain>
    </source>
</reference>
<feature type="domain" description="GGDEF" evidence="3">
    <location>
        <begin position="168"/>
        <end position="302"/>
    </location>
</feature>
<dbReference type="Gene3D" id="3.30.450.20">
    <property type="entry name" value="PAS domain"/>
    <property type="match status" value="1"/>
</dbReference>
<dbReference type="PROSITE" id="PS50113">
    <property type="entry name" value="PAC"/>
    <property type="match status" value="1"/>
</dbReference>
<evidence type="ECO:0000259" key="2">
    <source>
        <dbReference type="PROSITE" id="PS50113"/>
    </source>
</evidence>
<dbReference type="InterPro" id="IPR035965">
    <property type="entry name" value="PAS-like_dom_sf"/>
</dbReference>
<dbReference type="Pfam" id="PF08448">
    <property type="entry name" value="PAS_4"/>
    <property type="match status" value="1"/>
</dbReference>
<dbReference type="Proteomes" id="UP000304864">
    <property type="component" value="Chromosome"/>
</dbReference>
<dbReference type="NCBIfam" id="TIGR00254">
    <property type="entry name" value="GGDEF"/>
    <property type="match status" value="1"/>
</dbReference>
<dbReference type="Gene3D" id="3.30.70.270">
    <property type="match status" value="1"/>
</dbReference>
<evidence type="ECO:0000313" key="4">
    <source>
        <dbReference type="EMBL" id="QCU90267.1"/>
    </source>
</evidence>
<name>A0A4P9K7Q0_9GAMM</name>
<dbReference type="InterPro" id="IPR000014">
    <property type="entry name" value="PAS"/>
</dbReference>
<dbReference type="InterPro" id="IPR043128">
    <property type="entry name" value="Rev_trsase/Diguanyl_cyclase"/>
</dbReference>
<dbReference type="SUPFAM" id="SSF55073">
    <property type="entry name" value="Nucleotide cyclase"/>
    <property type="match status" value="1"/>
</dbReference>
<dbReference type="AlphaFoldDB" id="A0A4P9K7Q0"/>
<dbReference type="PROSITE" id="PS50887">
    <property type="entry name" value="GGDEF"/>
    <property type="match status" value="1"/>
</dbReference>
<dbReference type="InterPro" id="IPR029787">
    <property type="entry name" value="Nucleotide_cyclase"/>
</dbReference>
<dbReference type="KEGG" id="thig:FE785_06305"/>
<dbReference type="EMBL" id="CP040602">
    <property type="protein sequence ID" value="QCU90267.1"/>
    <property type="molecule type" value="Genomic_DNA"/>
</dbReference>
<dbReference type="InterPro" id="IPR000700">
    <property type="entry name" value="PAS-assoc_C"/>
</dbReference>
<evidence type="ECO:0000313" key="5">
    <source>
        <dbReference type="Proteomes" id="UP000304864"/>
    </source>
</evidence>
<dbReference type="OrthoDB" id="5621267at2"/>
<gene>
    <name evidence="4" type="ORF">FE785_06305</name>
</gene>
<dbReference type="InterPro" id="IPR052163">
    <property type="entry name" value="DGC-Regulatory_Protein"/>
</dbReference>
<dbReference type="PROSITE" id="PS50112">
    <property type="entry name" value="PAS"/>
    <property type="match status" value="1"/>
</dbReference>
<dbReference type="PANTHER" id="PTHR46663">
    <property type="entry name" value="DIGUANYLATE CYCLASE DGCT-RELATED"/>
    <property type="match status" value="1"/>
</dbReference>
<dbReference type="PANTHER" id="PTHR46663:SF2">
    <property type="entry name" value="GGDEF DOMAIN-CONTAINING PROTEIN"/>
    <property type="match status" value="1"/>
</dbReference>
<dbReference type="InterPro" id="IPR013656">
    <property type="entry name" value="PAS_4"/>
</dbReference>
<evidence type="ECO:0000259" key="3">
    <source>
        <dbReference type="PROSITE" id="PS50887"/>
    </source>
</evidence>
<dbReference type="SMART" id="SM00267">
    <property type="entry name" value="GGDEF"/>
    <property type="match status" value="1"/>
</dbReference>
<sequence>MKNSKQEDIVNIKQLRLALDNVQAYVYIKDKDSVYLYANQLTQELFGIINEEVVGFRDKDFFPTETVNKLRQIDLKVLAGHSSEEEIVIDYPDLGKRHYLEVKTPIYNDDKTEIIALLGISTDITKQKQLEEQVRQLAITDHLTNLANRRQLFTQLEQAYNRSRRHNTFAALCYLDLDGFKEINDQHGHQIGDDLLVEIANRLVSEVRDIDTVARLGGDEFVILIEDIGKDFDSANNAVIGFKQKLQQIIDEPYLIDGNPISISASIGYELFNGANEARSYNQILDVADSRMYEEKKQRKRR</sequence>
<dbReference type="SUPFAM" id="SSF55785">
    <property type="entry name" value="PYP-like sensor domain (PAS domain)"/>
    <property type="match status" value="1"/>
</dbReference>
<proteinExistence type="predicted"/>